<keyword evidence="1" id="KW-0732">Signal</keyword>
<comment type="caution">
    <text evidence="2">The sequence shown here is derived from an EMBL/GenBank/DDBJ whole genome shotgun (WGS) entry which is preliminary data.</text>
</comment>
<feature type="signal peptide" evidence="1">
    <location>
        <begin position="1"/>
        <end position="19"/>
    </location>
</feature>
<evidence type="ECO:0000313" key="2">
    <source>
        <dbReference type="EMBL" id="KAF5330838.1"/>
    </source>
</evidence>
<reference evidence="2 3" key="1">
    <citation type="journal article" date="2020" name="ISME J.">
        <title>Uncovering the hidden diversity of litter-decomposition mechanisms in mushroom-forming fungi.</title>
        <authorList>
            <person name="Floudas D."/>
            <person name="Bentzer J."/>
            <person name="Ahren D."/>
            <person name="Johansson T."/>
            <person name="Persson P."/>
            <person name="Tunlid A."/>
        </authorList>
    </citation>
    <scope>NUCLEOTIDE SEQUENCE [LARGE SCALE GENOMIC DNA]</scope>
    <source>
        <strain evidence="2 3">CBS 101986</strain>
    </source>
</reference>
<dbReference type="OrthoDB" id="3031843at2759"/>
<keyword evidence="3" id="KW-1185">Reference proteome</keyword>
<accession>A0A8H5FBZ5</accession>
<name>A0A8H5FBZ5_9AGAR</name>
<evidence type="ECO:0000313" key="3">
    <source>
        <dbReference type="Proteomes" id="UP000567179"/>
    </source>
</evidence>
<protein>
    <submittedName>
        <fullName evidence="2">Uncharacterized protein</fullName>
    </submittedName>
</protein>
<dbReference type="Proteomes" id="UP000567179">
    <property type="component" value="Unassembled WGS sequence"/>
</dbReference>
<dbReference type="AlphaFoldDB" id="A0A8H5FBZ5"/>
<evidence type="ECO:0000256" key="1">
    <source>
        <dbReference type="SAM" id="SignalP"/>
    </source>
</evidence>
<gene>
    <name evidence="2" type="ORF">D9619_005802</name>
</gene>
<sequence length="133" mass="13898">MFTITKAFIALMAATAVVAAPNKRQSFDFTTCDFVMSPDTTVSPGSINLDTEFNFVIGRSLGEQVPNTELEGSNVSITDNGNNTFTVVRTAAVDGKTAAQTASILTGLVGTTTNGFANNAAIDWTFVSVSCDA</sequence>
<dbReference type="EMBL" id="JAACJJ010000001">
    <property type="protein sequence ID" value="KAF5330838.1"/>
    <property type="molecule type" value="Genomic_DNA"/>
</dbReference>
<proteinExistence type="predicted"/>
<organism evidence="2 3">
    <name type="scientific">Psilocybe cf. subviscida</name>
    <dbReference type="NCBI Taxonomy" id="2480587"/>
    <lineage>
        <taxon>Eukaryota</taxon>
        <taxon>Fungi</taxon>
        <taxon>Dikarya</taxon>
        <taxon>Basidiomycota</taxon>
        <taxon>Agaricomycotina</taxon>
        <taxon>Agaricomycetes</taxon>
        <taxon>Agaricomycetidae</taxon>
        <taxon>Agaricales</taxon>
        <taxon>Agaricineae</taxon>
        <taxon>Strophariaceae</taxon>
        <taxon>Psilocybe</taxon>
    </lineage>
</organism>
<feature type="chain" id="PRO_5034197697" evidence="1">
    <location>
        <begin position="20"/>
        <end position="133"/>
    </location>
</feature>